<organism evidence="8 9">
    <name type="scientific">Cytobacillus oceanisediminis</name>
    <dbReference type="NCBI Taxonomy" id="665099"/>
    <lineage>
        <taxon>Bacteria</taxon>
        <taxon>Bacillati</taxon>
        <taxon>Bacillota</taxon>
        <taxon>Bacilli</taxon>
        <taxon>Bacillales</taxon>
        <taxon>Bacillaceae</taxon>
        <taxon>Cytobacillus</taxon>
    </lineage>
</organism>
<dbReference type="GO" id="GO:0005524">
    <property type="term" value="F:ATP binding"/>
    <property type="evidence" value="ECO:0007669"/>
    <property type="project" value="UniProtKB-KW"/>
</dbReference>
<dbReference type="SUPFAM" id="SSF53613">
    <property type="entry name" value="Ribokinase-like"/>
    <property type="match status" value="1"/>
</dbReference>
<dbReference type="InterPro" id="IPR002139">
    <property type="entry name" value="Ribo/fructo_kinase"/>
</dbReference>
<dbReference type="InterPro" id="IPR050306">
    <property type="entry name" value="PfkB_Carbo_kinase"/>
</dbReference>
<protein>
    <submittedName>
        <fullName evidence="8">Fructokinase</fullName>
    </submittedName>
</protein>
<dbReference type="PROSITE" id="PS00584">
    <property type="entry name" value="PFKB_KINASES_2"/>
    <property type="match status" value="1"/>
</dbReference>
<dbReference type="AlphaFoldDB" id="A0A2V3AAH9"/>
<dbReference type="CDD" id="cd01167">
    <property type="entry name" value="bac_FRK"/>
    <property type="match status" value="1"/>
</dbReference>
<gene>
    <name evidence="8" type="ORF">DFO73_101527</name>
</gene>
<dbReference type="PANTHER" id="PTHR43085">
    <property type="entry name" value="HEXOKINASE FAMILY MEMBER"/>
    <property type="match status" value="1"/>
</dbReference>
<dbReference type="OrthoDB" id="9813569at2"/>
<evidence type="ECO:0000256" key="4">
    <source>
        <dbReference type="ARBA" id="ARBA00022777"/>
    </source>
</evidence>
<dbReference type="Proteomes" id="UP000247150">
    <property type="component" value="Unassembled WGS sequence"/>
</dbReference>
<dbReference type="Gene3D" id="3.40.1190.20">
    <property type="match status" value="1"/>
</dbReference>
<keyword evidence="3" id="KW-0547">Nucleotide-binding</keyword>
<dbReference type="EMBL" id="QGTW01000001">
    <property type="protein sequence ID" value="PWW32264.1"/>
    <property type="molecule type" value="Genomic_DNA"/>
</dbReference>
<proteinExistence type="inferred from homology"/>
<dbReference type="GO" id="GO:0006000">
    <property type="term" value="P:fructose metabolic process"/>
    <property type="evidence" value="ECO:0007669"/>
    <property type="project" value="UniProtKB-ARBA"/>
</dbReference>
<evidence type="ECO:0000256" key="2">
    <source>
        <dbReference type="ARBA" id="ARBA00022679"/>
    </source>
</evidence>
<reference evidence="8 9" key="1">
    <citation type="submission" date="2018-05" db="EMBL/GenBank/DDBJ databases">
        <title>Freshwater and sediment microbial communities from various areas in North America, analyzing microbe dynamics in response to fracking.</title>
        <authorList>
            <person name="Lamendella R."/>
        </authorList>
    </citation>
    <scope>NUCLEOTIDE SEQUENCE [LARGE SCALE GENOMIC DNA]</scope>
    <source>
        <strain evidence="8 9">15_TX</strain>
    </source>
</reference>
<dbReference type="InterPro" id="IPR002173">
    <property type="entry name" value="Carboh/pur_kinase_PfkB_CS"/>
</dbReference>
<accession>A0A2V3AAH9</accession>
<dbReference type="PANTHER" id="PTHR43085:SF1">
    <property type="entry name" value="PSEUDOURIDINE KINASE-RELATED"/>
    <property type="match status" value="1"/>
</dbReference>
<dbReference type="RefSeq" id="WP_110063217.1">
    <property type="nucleotide sequence ID" value="NZ_QGTW01000001.1"/>
</dbReference>
<comment type="caution">
    <text evidence="8">The sequence shown here is derived from an EMBL/GenBank/DDBJ whole genome shotgun (WGS) entry which is preliminary data.</text>
</comment>
<dbReference type="PRINTS" id="PR00990">
    <property type="entry name" value="RIBOKINASE"/>
</dbReference>
<evidence type="ECO:0000256" key="3">
    <source>
        <dbReference type="ARBA" id="ARBA00022741"/>
    </source>
</evidence>
<evidence type="ECO:0000256" key="5">
    <source>
        <dbReference type="ARBA" id="ARBA00022840"/>
    </source>
</evidence>
<evidence type="ECO:0000256" key="6">
    <source>
        <dbReference type="RuleBase" id="RU003704"/>
    </source>
</evidence>
<feature type="domain" description="Carbohydrate kinase PfkB" evidence="7">
    <location>
        <begin position="3"/>
        <end position="308"/>
    </location>
</feature>
<name>A0A2V3AAH9_9BACI</name>
<dbReference type="InterPro" id="IPR011611">
    <property type="entry name" value="PfkB_dom"/>
</dbReference>
<evidence type="ECO:0000259" key="7">
    <source>
        <dbReference type="Pfam" id="PF00294"/>
    </source>
</evidence>
<comment type="similarity">
    <text evidence="1 6">Belongs to the carbohydrate kinase PfkB family.</text>
</comment>
<keyword evidence="2 6" id="KW-0808">Transferase</keyword>
<sequence>MYDVTALGEVLIDFTPSGHSEKGHVLFETNPGGAPANVLAALSRLNKKTAFIGKVGRDQFGHLLKCVLEDQKIDTSNLLFSETVNTTLAFVHLDEKGDRSFSFYRNPGADIMLEKDEIDEETIQQSRIFHFGSLSLTNEPAAAATFTALEYAKKHKVTVSYDPNLRIPLWRSHDEAKRQILKGFEYADIVKISEEELEFLTGYRDVAKGTEVLQEQYGTAVIFVTLGPEGCFYRSKHVSGQKEGYKVNVVDTTGAGDAFVGGVLYQFLEINKPLDHLTAADFEEMVTFANAIGALTTEGKGGIPSIPTIDQVERFLKRTPEKGRRK</sequence>
<dbReference type="InterPro" id="IPR029056">
    <property type="entry name" value="Ribokinase-like"/>
</dbReference>
<evidence type="ECO:0000313" key="9">
    <source>
        <dbReference type="Proteomes" id="UP000247150"/>
    </source>
</evidence>
<evidence type="ECO:0000313" key="8">
    <source>
        <dbReference type="EMBL" id="PWW32264.1"/>
    </source>
</evidence>
<keyword evidence="4 6" id="KW-0418">Kinase</keyword>
<keyword evidence="5" id="KW-0067">ATP-binding</keyword>
<evidence type="ECO:0000256" key="1">
    <source>
        <dbReference type="ARBA" id="ARBA00010688"/>
    </source>
</evidence>
<dbReference type="GO" id="GO:0008865">
    <property type="term" value="F:fructokinase activity"/>
    <property type="evidence" value="ECO:0007669"/>
    <property type="project" value="UniProtKB-ARBA"/>
</dbReference>
<dbReference type="Pfam" id="PF00294">
    <property type="entry name" value="PfkB"/>
    <property type="match status" value="1"/>
</dbReference>